<dbReference type="Proteomes" id="UP000199413">
    <property type="component" value="Unassembled WGS sequence"/>
</dbReference>
<dbReference type="InterPro" id="IPR038282">
    <property type="entry name" value="DUF2267_sf"/>
</dbReference>
<dbReference type="InterPro" id="IPR018727">
    <property type="entry name" value="DUF2267"/>
</dbReference>
<name>A0A1C6SUT2_9ACTN</name>
<accession>A0A1C6SUT2</accession>
<gene>
    <name evidence="1" type="ORF">GA0070624_4625</name>
</gene>
<evidence type="ECO:0000313" key="1">
    <source>
        <dbReference type="EMBL" id="SCL33013.1"/>
    </source>
</evidence>
<keyword evidence="2" id="KW-1185">Reference proteome</keyword>
<dbReference type="STRING" id="568872.GA0070624_4625"/>
<dbReference type="Gene3D" id="1.10.490.110">
    <property type="entry name" value="Uncharacterized conserved protein DUF2267"/>
    <property type="match status" value="1"/>
</dbReference>
<dbReference type="AlphaFoldDB" id="A0A1C6SUT2"/>
<reference evidence="2" key="1">
    <citation type="submission" date="2016-06" db="EMBL/GenBank/DDBJ databases">
        <authorList>
            <person name="Varghese N."/>
            <person name="Submissions Spin"/>
        </authorList>
    </citation>
    <scope>NUCLEOTIDE SEQUENCE [LARGE SCALE GENOMIC DNA]</scope>
    <source>
        <strain evidence="2">DSM 45431</strain>
    </source>
</reference>
<dbReference type="RefSeq" id="WP_176731826.1">
    <property type="nucleotide sequence ID" value="NZ_FMHV01000002.1"/>
</dbReference>
<proteinExistence type="predicted"/>
<protein>
    <submittedName>
        <fullName evidence="1">Uncharacterized conserved protein, DUF2267 family</fullName>
    </submittedName>
</protein>
<dbReference type="EMBL" id="FMHV01000002">
    <property type="protein sequence ID" value="SCL33013.1"/>
    <property type="molecule type" value="Genomic_DNA"/>
</dbReference>
<dbReference type="Pfam" id="PF10025">
    <property type="entry name" value="DUF2267"/>
    <property type="match status" value="1"/>
</dbReference>
<evidence type="ECO:0000313" key="2">
    <source>
        <dbReference type="Proteomes" id="UP000199413"/>
    </source>
</evidence>
<organism evidence="1 2">
    <name type="scientific">Micromonospora rhizosphaerae</name>
    <dbReference type="NCBI Taxonomy" id="568872"/>
    <lineage>
        <taxon>Bacteria</taxon>
        <taxon>Bacillati</taxon>
        <taxon>Actinomycetota</taxon>
        <taxon>Actinomycetes</taxon>
        <taxon>Micromonosporales</taxon>
        <taxon>Micromonosporaceae</taxon>
        <taxon>Micromonospora</taxon>
    </lineage>
</organism>
<sequence>MNYAEFLEAVAERAGLPPAEAANVIRATLKTLAERVSGGQASDLAEQLPEEFRGHLYKEVDFAERLDLPEFLHEIRARAGVGDDQRAAEAARAVLTTVRDAVSAEEIKDLESELPKDIRQLLHPVRRGVGA</sequence>